<feature type="domain" description="Response regulatory" evidence="7">
    <location>
        <begin position="6"/>
        <end position="122"/>
    </location>
</feature>
<evidence type="ECO:0000259" key="6">
    <source>
        <dbReference type="PROSITE" id="PS50043"/>
    </source>
</evidence>
<evidence type="ECO:0000313" key="8">
    <source>
        <dbReference type="EMBL" id="MFC5460984.1"/>
    </source>
</evidence>
<name>A0ABW0L5F8_9BURK</name>
<evidence type="ECO:0000256" key="5">
    <source>
        <dbReference type="PROSITE-ProRule" id="PRU00169"/>
    </source>
</evidence>
<reference evidence="9" key="1">
    <citation type="journal article" date="2019" name="Int. J. Syst. Evol. Microbiol.">
        <title>The Global Catalogue of Microorganisms (GCM) 10K type strain sequencing project: providing services to taxonomists for standard genome sequencing and annotation.</title>
        <authorList>
            <consortium name="The Broad Institute Genomics Platform"/>
            <consortium name="The Broad Institute Genome Sequencing Center for Infectious Disease"/>
            <person name="Wu L."/>
            <person name="Ma J."/>
        </authorList>
    </citation>
    <scope>NUCLEOTIDE SEQUENCE [LARGE SCALE GENOMIC DNA]</scope>
    <source>
        <strain evidence="9">KACC 12649</strain>
    </source>
</reference>
<dbReference type="PROSITE" id="PS50110">
    <property type="entry name" value="RESPONSE_REGULATORY"/>
    <property type="match status" value="1"/>
</dbReference>
<dbReference type="SMART" id="SM00421">
    <property type="entry name" value="HTH_LUXR"/>
    <property type="match status" value="1"/>
</dbReference>
<dbReference type="PROSITE" id="PS50043">
    <property type="entry name" value="HTH_LUXR_2"/>
    <property type="match status" value="1"/>
</dbReference>
<dbReference type="SUPFAM" id="SSF52172">
    <property type="entry name" value="CheY-like"/>
    <property type="match status" value="1"/>
</dbReference>
<dbReference type="InterPro" id="IPR039420">
    <property type="entry name" value="WalR-like"/>
</dbReference>
<evidence type="ECO:0000256" key="1">
    <source>
        <dbReference type="ARBA" id="ARBA00022553"/>
    </source>
</evidence>
<keyword evidence="3" id="KW-0238">DNA-binding</keyword>
<dbReference type="PANTHER" id="PTHR43214:SF41">
    <property type="entry name" value="NITRATE_NITRITE RESPONSE REGULATOR PROTEIN NARP"/>
    <property type="match status" value="1"/>
</dbReference>
<feature type="modified residue" description="4-aspartylphosphate" evidence="5">
    <location>
        <position position="57"/>
    </location>
</feature>
<dbReference type="Pfam" id="PF00196">
    <property type="entry name" value="GerE"/>
    <property type="match status" value="1"/>
</dbReference>
<dbReference type="SMART" id="SM00448">
    <property type="entry name" value="REC"/>
    <property type="match status" value="1"/>
</dbReference>
<dbReference type="CDD" id="cd06170">
    <property type="entry name" value="LuxR_C_like"/>
    <property type="match status" value="1"/>
</dbReference>
<dbReference type="InterPro" id="IPR001789">
    <property type="entry name" value="Sig_transdc_resp-reg_receiver"/>
</dbReference>
<dbReference type="InterPro" id="IPR000792">
    <property type="entry name" value="Tscrpt_reg_LuxR_C"/>
</dbReference>
<accession>A0ABW0L5F8</accession>
<dbReference type="Gene3D" id="3.40.50.2300">
    <property type="match status" value="1"/>
</dbReference>
<dbReference type="EMBL" id="JBHSMU010000014">
    <property type="protein sequence ID" value="MFC5460984.1"/>
    <property type="molecule type" value="Genomic_DNA"/>
</dbReference>
<dbReference type="Proteomes" id="UP001596050">
    <property type="component" value="Unassembled WGS sequence"/>
</dbReference>
<comment type="caution">
    <text evidence="8">The sequence shown here is derived from an EMBL/GenBank/DDBJ whole genome shotgun (WGS) entry which is preliminary data.</text>
</comment>
<protein>
    <submittedName>
        <fullName evidence="8">Response regulator</fullName>
    </submittedName>
</protein>
<organism evidence="8 9">
    <name type="scientific">Massilia niabensis</name>
    <dbReference type="NCBI Taxonomy" id="544910"/>
    <lineage>
        <taxon>Bacteria</taxon>
        <taxon>Pseudomonadati</taxon>
        <taxon>Pseudomonadota</taxon>
        <taxon>Betaproteobacteria</taxon>
        <taxon>Burkholderiales</taxon>
        <taxon>Oxalobacteraceae</taxon>
        <taxon>Telluria group</taxon>
        <taxon>Massilia</taxon>
    </lineage>
</organism>
<dbReference type="PRINTS" id="PR00038">
    <property type="entry name" value="HTHLUXR"/>
</dbReference>
<evidence type="ECO:0000256" key="4">
    <source>
        <dbReference type="ARBA" id="ARBA00023163"/>
    </source>
</evidence>
<feature type="domain" description="HTH luxR-type" evidence="6">
    <location>
        <begin position="138"/>
        <end position="203"/>
    </location>
</feature>
<proteinExistence type="predicted"/>
<dbReference type="SUPFAM" id="SSF46894">
    <property type="entry name" value="C-terminal effector domain of the bipartite response regulators"/>
    <property type="match status" value="1"/>
</dbReference>
<dbReference type="InterPro" id="IPR016032">
    <property type="entry name" value="Sig_transdc_resp-reg_C-effctor"/>
</dbReference>
<keyword evidence="1 5" id="KW-0597">Phosphoprotein</keyword>
<sequence length="208" mass="22420">MDNTISVLIADDHPLILDGLAALIESEPGFVLAGRATDGVQALAMYAHLRPDVMLIDLHMPGGGGMEAISRIRALDTEARIVVLSGYEGEEDVFRALDSGASAYLLKRSGAEQVMQCIRRVVETGRFVPPELASKLARRIACDALSKRELEILTYISTGKSNKMVARAAGIGVGTVKYHVNNILSKLNVSCRTEAACVAMQRGLIHPY</sequence>
<keyword evidence="2" id="KW-0805">Transcription regulation</keyword>
<evidence type="ECO:0000313" key="9">
    <source>
        <dbReference type="Proteomes" id="UP001596050"/>
    </source>
</evidence>
<dbReference type="CDD" id="cd17535">
    <property type="entry name" value="REC_NarL-like"/>
    <property type="match status" value="1"/>
</dbReference>
<dbReference type="InterPro" id="IPR011006">
    <property type="entry name" value="CheY-like_superfamily"/>
</dbReference>
<evidence type="ECO:0000256" key="3">
    <source>
        <dbReference type="ARBA" id="ARBA00023125"/>
    </source>
</evidence>
<gene>
    <name evidence="8" type="ORF">ACFPN5_14325</name>
</gene>
<keyword evidence="9" id="KW-1185">Reference proteome</keyword>
<keyword evidence="4" id="KW-0804">Transcription</keyword>
<evidence type="ECO:0000259" key="7">
    <source>
        <dbReference type="PROSITE" id="PS50110"/>
    </source>
</evidence>
<dbReference type="RefSeq" id="WP_379784383.1">
    <property type="nucleotide sequence ID" value="NZ_JBHSMU010000014.1"/>
</dbReference>
<dbReference type="PANTHER" id="PTHR43214">
    <property type="entry name" value="TWO-COMPONENT RESPONSE REGULATOR"/>
    <property type="match status" value="1"/>
</dbReference>
<dbReference type="Pfam" id="PF00072">
    <property type="entry name" value="Response_reg"/>
    <property type="match status" value="1"/>
</dbReference>
<evidence type="ECO:0000256" key="2">
    <source>
        <dbReference type="ARBA" id="ARBA00023015"/>
    </source>
</evidence>
<dbReference type="InterPro" id="IPR058245">
    <property type="entry name" value="NreC/VraR/RcsB-like_REC"/>
</dbReference>